<proteinExistence type="predicted"/>
<reference evidence="2 3" key="1">
    <citation type="submission" date="2013-11" db="EMBL/GenBank/DDBJ databases">
        <title>Draft genome sequence and annotation of the entomopathogenic bacterium, Xenorhabdus cabanillasi strain JM26.</title>
        <authorList>
            <person name="Gualtieri M."/>
            <person name="Ogier J.C."/>
            <person name="Pages S."/>
            <person name="Givaudan A."/>
            <person name="Gaudriault S."/>
        </authorList>
    </citation>
    <scope>NUCLEOTIDE SEQUENCE [LARGE SCALE GENOMIC DNA]</scope>
    <source>
        <strain evidence="2 3">JM26</strain>
    </source>
</reference>
<dbReference type="EMBL" id="CBXE010000480">
    <property type="protein sequence ID" value="CDL87170.1"/>
    <property type="molecule type" value="Genomic_DNA"/>
</dbReference>
<gene>
    <name evidence="2" type="ORF">XCR1_840130</name>
</gene>
<dbReference type="AlphaFoldDB" id="W1JC27"/>
<dbReference type="Proteomes" id="UP000019197">
    <property type="component" value="Unassembled WGS sequence"/>
</dbReference>
<protein>
    <submittedName>
        <fullName evidence="2">Uncharacterized protein</fullName>
    </submittedName>
</protein>
<organism evidence="2 3">
    <name type="scientific">Xenorhabdus cabanillasii JM26</name>
    <dbReference type="NCBI Taxonomy" id="1427517"/>
    <lineage>
        <taxon>Bacteria</taxon>
        <taxon>Pseudomonadati</taxon>
        <taxon>Pseudomonadota</taxon>
        <taxon>Gammaproteobacteria</taxon>
        <taxon>Enterobacterales</taxon>
        <taxon>Morganellaceae</taxon>
        <taxon>Xenorhabdus</taxon>
    </lineage>
</organism>
<feature type="region of interest" description="Disordered" evidence="1">
    <location>
        <begin position="1"/>
        <end position="21"/>
    </location>
</feature>
<evidence type="ECO:0000313" key="3">
    <source>
        <dbReference type="Proteomes" id="UP000019197"/>
    </source>
</evidence>
<evidence type="ECO:0000256" key="1">
    <source>
        <dbReference type="SAM" id="MobiDB-lite"/>
    </source>
</evidence>
<comment type="caution">
    <text evidence="2">The sequence shown here is derived from an EMBL/GenBank/DDBJ whole genome shotgun (WGS) entry which is preliminary data.</text>
</comment>
<name>W1JC27_9GAMM</name>
<evidence type="ECO:0000313" key="2">
    <source>
        <dbReference type="EMBL" id="CDL87170.1"/>
    </source>
</evidence>
<sequence>MVLVQGRAKRTGEEARKAQTKACGRSEAYTAEACRSTTGRSRNVLGGMVPGKPTQV</sequence>
<accession>W1JC27</accession>